<comment type="caution">
    <text evidence="1">The sequence shown here is derived from an EMBL/GenBank/DDBJ whole genome shotgun (WGS) entry which is preliminary data.</text>
</comment>
<organism evidence="1 2">
    <name type="scientific">Petrolisthes cinctipes</name>
    <name type="common">Flat porcelain crab</name>
    <dbReference type="NCBI Taxonomy" id="88211"/>
    <lineage>
        <taxon>Eukaryota</taxon>
        <taxon>Metazoa</taxon>
        <taxon>Ecdysozoa</taxon>
        <taxon>Arthropoda</taxon>
        <taxon>Crustacea</taxon>
        <taxon>Multicrustacea</taxon>
        <taxon>Malacostraca</taxon>
        <taxon>Eumalacostraca</taxon>
        <taxon>Eucarida</taxon>
        <taxon>Decapoda</taxon>
        <taxon>Pleocyemata</taxon>
        <taxon>Anomura</taxon>
        <taxon>Galatheoidea</taxon>
        <taxon>Porcellanidae</taxon>
        <taxon>Petrolisthes</taxon>
    </lineage>
</organism>
<dbReference type="AlphaFoldDB" id="A0AAE1EU31"/>
<proteinExistence type="predicted"/>
<accession>A0AAE1EU31</accession>
<protein>
    <submittedName>
        <fullName evidence="1">Uncharacterized protein</fullName>
    </submittedName>
</protein>
<evidence type="ECO:0000313" key="1">
    <source>
        <dbReference type="EMBL" id="KAK3861318.1"/>
    </source>
</evidence>
<name>A0AAE1EU31_PETCI</name>
<keyword evidence="2" id="KW-1185">Reference proteome</keyword>
<reference evidence="1" key="1">
    <citation type="submission" date="2023-10" db="EMBL/GenBank/DDBJ databases">
        <title>Genome assemblies of two species of porcelain crab, Petrolisthes cinctipes and Petrolisthes manimaculis (Anomura: Porcellanidae).</title>
        <authorList>
            <person name="Angst P."/>
        </authorList>
    </citation>
    <scope>NUCLEOTIDE SEQUENCE</scope>
    <source>
        <strain evidence="1">PB745_01</strain>
        <tissue evidence="1">Gill</tissue>
    </source>
</reference>
<dbReference type="Proteomes" id="UP001286313">
    <property type="component" value="Unassembled WGS sequence"/>
</dbReference>
<evidence type="ECO:0000313" key="2">
    <source>
        <dbReference type="Proteomes" id="UP001286313"/>
    </source>
</evidence>
<dbReference type="EMBL" id="JAWQEG010004510">
    <property type="protein sequence ID" value="KAK3861318.1"/>
    <property type="molecule type" value="Genomic_DNA"/>
</dbReference>
<gene>
    <name evidence="1" type="ORF">Pcinc_032698</name>
</gene>
<sequence>MRNVASSGMQQAGQEIDIMTRNWRAMTRLVPGLACEVTSSCPVGGLGEDDACPGWEVVYIGGCGCERISVTRSVAKVMSQHM</sequence>